<dbReference type="GeneID" id="95378064"/>
<dbReference type="GO" id="GO:0016787">
    <property type="term" value="F:hydrolase activity"/>
    <property type="evidence" value="ECO:0007669"/>
    <property type="project" value="UniProtKB-KW"/>
</dbReference>
<accession>A0A410X2C6</accession>
<evidence type="ECO:0000313" key="3">
    <source>
        <dbReference type="Proteomes" id="UP000288943"/>
    </source>
</evidence>
<name>A0A410X2C6_9BACL</name>
<proteinExistence type="predicted"/>
<dbReference type="EMBL" id="JAMDMJ010000022">
    <property type="protein sequence ID" value="MCY9597576.1"/>
    <property type="molecule type" value="Genomic_DNA"/>
</dbReference>
<reference evidence="2 3" key="1">
    <citation type="submission" date="2018-01" db="EMBL/GenBank/DDBJ databases">
        <title>The whole genome sequencing and assembly of Paenibacillus chitinolyticus KCCM 41400 strain.</title>
        <authorList>
            <person name="Kim J.-Y."/>
            <person name="Park M.-K."/>
            <person name="Lee Y.-J."/>
            <person name="Yi H."/>
            <person name="Bahn Y.-S."/>
            <person name="Kim J.F."/>
            <person name="Lee D.-W."/>
        </authorList>
    </citation>
    <scope>NUCLEOTIDE SEQUENCE [LARGE SCALE GENOMIC DNA]</scope>
    <source>
        <strain evidence="2 3">KCCM 41400</strain>
    </source>
</reference>
<evidence type="ECO:0000313" key="1">
    <source>
        <dbReference type="EMBL" id="MCY9597576.1"/>
    </source>
</evidence>
<dbReference type="SUPFAM" id="SSF50939">
    <property type="entry name" value="Sialidases"/>
    <property type="match status" value="1"/>
</dbReference>
<dbReference type="Gene3D" id="2.120.10.10">
    <property type="match status" value="2"/>
</dbReference>
<gene>
    <name evidence="1" type="ORF">M5X16_17580</name>
    <name evidence="2" type="ORF">PC41400_25055</name>
</gene>
<keyword evidence="4" id="KW-1185">Reference proteome</keyword>
<dbReference type="Proteomes" id="UP000288943">
    <property type="component" value="Chromosome"/>
</dbReference>
<dbReference type="KEGG" id="pchi:PC41400_25055"/>
<reference evidence="1 4" key="2">
    <citation type="submission" date="2022-05" db="EMBL/GenBank/DDBJ databases">
        <title>Genome Sequencing of Bee-Associated Microbes.</title>
        <authorList>
            <person name="Dunlap C."/>
        </authorList>
    </citation>
    <scope>NUCLEOTIDE SEQUENCE [LARGE SCALE GENOMIC DNA]</scope>
    <source>
        <strain evidence="1 4">NRRL B-23120</strain>
    </source>
</reference>
<protein>
    <submittedName>
        <fullName evidence="2">Exo-alpha-sialidase</fullName>
    </submittedName>
    <submittedName>
        <fullName evidence="1">Glycoside hydrolase</fullName>
    </submittedName>
</protein>
<dbReference type="EMBL" id="CP026520">
    <property type="protein sequence ID" value="QAV20772.1"/>
    <property type="molecule type" value="Genomic_DNA"/>
</dbReference>
<dbReference type="CDD" id="cd15482">
    <property type="entry name" value="Sialidase_non-viral"/>
    <property type="match status" value="1"/>
</dbReference>
<dbReference type="Proteomes" id="UP001527202">
    <property type="component" value="Unassembled WGS sequence"/>
</dbReference>
<evidence type="ECO:0000313" key="2">
    <source>
        <dbReference type="EMBL" id="QAV20772.1"/>
    </source>
</evidence>
<organism evidence="2 3">
    <name type="scientific">Paenibacillus chitinolyticus</name>
    <dbReference type="NCBI Taxonomy" id="79263"/>
    <lineage>
        <taxon>Bacteria</taxon>
        <taxon>Bacillati</taxon>
        <taxon>Bacillota</taxon>
        <taxon>Bacilli</taxon>
        <taxon>Bacillales</taxon>
        <taxon>Paenibacillaceae</taxon>
        <taxon>Paenibacillus</taxon>
    </lineage>
</organism>
<dbReference type="OrthoDB" id="2514479at2"/>
<dbReference type="InterPro" id="IPR036278">
    <property type="entry name" value="Sialidase_sf"/>
</dbReference>
<keyword evidence="1" id="KW-0378">Hydrolase</keyword>
<dbReference type="RefSeq" id="WP_042230644.1">
    <property type="nucleotide sequence ID" value="NZ_CP026520.1"/>
</dbReference>
<dbReference type="AlphaFoldDB" id="A0A410X2C6"/>
<evidence type="ECO:0000313" key="4">
    <source>
        <dbReference type="Proteomes" id="UP001527202"/>
    </source>
</evidence>
<sequence length="406" mass="42575">MANSQVSPAGTLAQTPSVAANYLTTLNIVAAATDFTTGAAQIAVYRSVDQGISWGPLILPLPAGYIGGESNVVAYGFPNVFIVASHVFNAAGSGSIAVYTSTDNGITFGAPVIAAQGFTTFINNVQVNAVFDNSQASTYQGSVYLVYVHQFNTDFVGGSVIFFQRSLDNGQTWLRPALVSPDADYVTRGDVAAGLTGIVYVAYISLTPVTRFEVSRSLDGGATFQTPIIVSPVTLVPNVLPVTGYGFEVPTGACIAVDNSALSTSGILYAVWQDNRQGYSDVFLSRSFDQGLTWTAPVSVTSAPAGTQNFFPSIDVSPKSGLITILYYSNQINGFDLDAYVAISVDGGASFFNRRESTASSNPNAGSATPVPTIGNYTDISTIPPYGFIGVWMDTRTGAQAIFSGN</sequence>